<dbReference type="GO" id="GO:0004673">
    <property type="term" value="F:protein histidine kinase activity"/>
    <property type="evidence" value="ECO:0007669"/>
    <property type="project" value="UniProtKB-EC"/>
</dbReference>
<evidence type="ECO:0000259" key="7">
    <source>
        <dbReference type="PROSITE" id="PS50109"/>
    </source>
</evidence>
<dbReference type="PANTHER" id="PTHR44936">
    <property type="entry name" value="SENSOR PROTEIN CREC"/>
    <property type="match status" value="1"/>
</dbReference>
<feature type="domain" description="PAS" evidence="8">
    <location>
        <begin position="21"/>
        <end position="76"/>
    </location>
</feature>
<dbReference type="PROSITE" id="PS50109">
    <property type="entry name" value="HIS_KIN"/>
    <property type="match status" value="1"/>
</dbReference>
<gene>
    <name evidence="10" type="primary">atoS7</name>
    <name evidence="10" type="ORF">HSR122_2948</name>
</gene>
<dbReference type="PROSITE" id="PS50112">
    <property type="entry name" value="PAS"/>
    <property type="match status" value="2"/>
</dbReference>
<proteinExistence type="predicted"/>
<dbReference type="EMBL" id="CP064788">
    <property type="protein sequence ID" value="QSG10318.1"/>
    <property type="molecule type" value="Genomic_DNA"/>
</dbReference>
<feature type="domain" description="PAC" evidence="9">
    <location>
        <begin position="198"/>
        <end position="250"/>
    </location>
</feature>
<dbReference type="SMART" id="SM00091">
    <property type="entry name" value="PAS"/>
    <property type="match status" value="2"/>
</dbReference>
<evidence type="ECO:0000259" key="9">
    <source>
        <dbReference type="PROSITE" id="PS50113"/>
    </source>
</evidence>
<dbReference type="InterPro" id="IPR036890">
    <property type="entry name" value="HATPase_C_sf"/>
</dbReference>
<dbReference type="InterPro" id="IPR003594">
    <property type="entry name" value="HATPase_dom"/>
</dbReference>
<feature type="domain" description="PAS" evidence="8">
    <location>
        <begin position="123"/>
        <end position="160"/>
    </location>
</feature>
<evidence type="ECO:0000259" key="8">
    <source>
        <dbReference type="PROSITE" id="PS50112"/>
    </source>
</evidence>
<dbReference type="InterPro" id="IPR050980">
    <property type="entry name" value="2C_sensor_his_kinase"/>
</dbReference>
<keyword evidence="4" id="KW-0547">Nucleotide-binding</keyword>
<keyword evidence="6" id="KW-0067">ATP-binding</keyword>
<keyword evidence="11" id="KW-1185">Reference proteome</keyword>
<dbReference type="PANTHER" id="PTHR44936:SF10">
    <property type="entry name" value="SENSOR PROTEIN RSTB"/>
    <property type="match status" value="1"/>
</dbReference>
<dbReference type="CDD" id="cd00130">
    <property type="entry name" value="PAS"/>
    <property type="match status" value="1"/>
</dbReference>
<evidence type="ECO:0000256" key="3">
    <source>
        <dbReference type="ARBA" id="ARBA00022679"/>
    </source>
</evidence>
<accession>A0A897NCV9</accession>
<dbReference type="InterPro" id="IPR000014">
    <property type="entry name" value="PAS"/>
</dbReference>
<comment type="catalytic activity">
    <reaction evidence="1">
        <text>ATP + protein L-histidine = ADP + protein N-phospho-L-histidine.</text>
        <dbReference type="EC" id="2.7.13.3"/>
    </reaction>
</comment>
<dbReference type="GeneID" id="68853535"/>
<dbReference type="Proteomes" id="UP000662973">
    <property type="component" value="Chromosome"/>
</dbReference>
<evidence type="ECO:0000256" key="4">
    <source>
        <dbReference type="ARBA" id="ARBA00022741"/>
    </source>
</evidence>
<dbReference type="InterPro" id="IPR013767">
    <property type="entry name" value="PAS_fold"/>
</dbReference>
<keyword evidence="5" id="KW-0418">Kinase</keyword>
<dbReference type="PRINTS" id="PR00344">
    <property type="entry name" value="BCTRLSENSOR"/>
</dbReference>
<evidence type="ECO:0000256" key="2">
    <source>
        <dbReference type="ARBA" id="ARBA00012438"/>
    </source>
</evidence>
<dbReference type="SMART" id="SM00387">
    <property type="entry name" value="HATPase_c"/>
    <property type="match status" value="1"/>
</dbReference>
<dbReference type="SUPFAM" id="SSF55874">
    <property type="entry name" value="ATPase domain of HSP90 chaperone/DNA topoisomerase II/histidine kinase"/>
    <property type="match status" value="1"/>
</dbReference>
<organism evidence="10 11">
    <name type="scientific">Halapricum desulfuricans</name>
    <dbReference type="NCBI Taxonomy" id="2841257"/>
    <lineage>
        <taxon>Archaea</taxon>
        <taxon>Methanobacteriati</taxon>
        <taxon>Methanobacteriota</taxon>
        <taxon>Stenosarchaea group</taxon>
        <taxon>Halobacteria</taxon>
        <taxon>Halobacteriales</taxon>
        <taxon>Haloarculaceae</taxon>
        <taxon>Halapricum</taxon>
    </lineage>
</organism>
<dbReference type="Pfam" id="PF02518">
    <property type="entry name" value="HATPase_c"/>
    <property type="match status" value="1"/>
</dbReference>
<dbReference type="AlphaFoldDB" id="A0A897NCV9"/>
<evidence type="ECO:0000313" key="10">
    <source>
        <dbReference type="EMBL" id="QSG10318.1"/>
    </source>
</evidence>
<name>A0A897NCV9_9EURY</name>
<sequence length="453" mass="49925">MTGRPKDTGPSEQRDDHDVSFLSLDTNGVVRFVDAELLALTGHNRGEVLDRPFVELLPESERDAFEAVFADALDGDGSSCVIPVRVTDDSTVSTTIDVRPETGSEGAVSRVHCRVDPRGSAPDLDAYERLIEVAPVGVFRTTTDGRVLWLNRKLASMLGYDGPQAAMAAHNDLARDLYVDPVRREEFLERLSEQGTVEDFEYEAKTASGRQRWFSMNARLLDETHDGTRVITGFARDVTDRKRRNRQLAVLGRILRHNIRNALTVVQGQVELLRWERTDPQDVVGTVLERTDSLLRQAEKEQALTELLRGSAKSVERDLVQLIEAAREDVLETHPDATVTVDTPETATATVVSGFERALVELLDNAYRHGSSEVSVTVGDRPDSVAIDIADEGPGMPEIERKLLRGDVDETPLFHGAGVGLFLVRQLVVRSGGTITVTDNEPRGTVVTVSLPE</sequence>
<dbReference type="Pfam" id="PF00989">
    <property type="entry name" value="PAS"/>
    <property type="match status" value="1"/>
</dbReference>
<evidence type="ECO:0000313" key="11">
    <source>
        <dbReference type="Proteomes" id="UP000662973"/>
    </source>
</evidence>
<dbReference type="Gene3D" id="3.30.565.10">
    <property type="entry name" value="Histidine kinase-like ATPase, C-terminal domain"/>
    <property type="match status" value="1"/>
</dbReference>
<dbReference type="Gene3D" id="3.30.450.20">
    <property type="entry name" value="PAS domain"/>
    <property type="match status" value="2"/>
</dbReference>
<evidence type="ECO:0000256" key="5">
    <source>
        <dbReference type="ARBA" id="ARBA00022777"/>
    </source>
</evidence>
<dbReference type="PROSITE" id="PS50113">
    <property type="entry name" value="PAC"/>
    <property type="match status" value="1"/>
</dbReference>
<dbReference type="InterPro" id="IPR004358">
    <property type="entry name" value="Sig_transdc_His_kin-like_C"/>
</dbReference>
<dbReference type="EC" id="2.7.13.3" evidence="2"/>
<evidence type="ECO:0000256" key="6">
    <source>
        <dbReference type="ARBA" id="ARBA00022840"/>
    </source>
</evidence>
<dbReference type="InterPro" id="IPR000700">
    <property type="entry name" value="PAS-assoc_C"/>
</dbReference>
<dbReference type="RefSeq" id="WP_229110458.1">
    <property type="nucleotide sequence ID" value="NZ_CP064788.1"/>
</dbReference>
<dbReference type="Pfam" id="PF08448">
    <property type="entry name" value="PAS_4"/>
    <property type="match status" value="1"/>
</dbReference>
<protein>
    <recommendedName>
        <fullName evidence="2">histidine kinase</fullName>
        <ecNumber evidence="2">2.7.13.3</ecNumber>
    </recommendedName>
</protein>
<dbReference type="GO" id="GO:0005524">
    <property type="term" value="F:ATP binding"/>
    <property type="evidence" value="ECO:0007669"/>
    <property type="project" value="UniProtKB-KW"/>
</dbReference>
<reference evidence="10 11" key="1">
    <citation type="submission" date="2020-11" db="EMBL/GenBank/DDBJ databases">
        <title>Carbohydrate-dependent, anaerobic sulfur respiration: A novel catabolism in halophilic archaea.</title>
        <authorList>
            <person name="Sorokin D.Y."/>
            <person name="Messina E."/>
            <person name="Smedile F."/>
            <person name="La Cono V."/>
            <person name="Hallsworth J.E."/>
            <person name="Yakimov M.M."/>
        </authorList>
    </citation>
    <scope>NUCLEOTIDE SEQUENCE [LARGE SCALE GENOMIC DNA]</scope>
    <source>
        <strain evidence="10 11">HSR12-2</strain>
    </source>
</reference>
<dbReference type="SUPFAM" id="SSF55785">
    <property type="entry name" value="PYP-like sensor domain (PAS domain)"/>
    <property type="match status" value="2"/>
</dbReference>
<feature type="domain" description="Histidine kinase" evidence="7">
    <location>
        <begin position="254"/>
        <end position="453"/>
    </location>
</feature>
<dbReference type="NCBIfam" id="TIGR00229">
    <property type="entry name" value="sensory_box"/>
    <property type="match status" value="1"/>
</dbReference>
<evidence type="ECO:0000256" key="1">
    <source>
        <dbReference type="ARBA" id="ARBA00000085"/>
    </source>
</evidence>
<dbReference type="InterPro" id="IPR013656">
    <property type="entry name" value="PAS_4"/>
</dbReference>
<dbReference type="GO" id="GO:0006355">
    <property type="term" value="P:regulation of DNA-templated transcription"/>
    <property type="evidence" value="ECO:0007669"/>
    <property type="project" value="InterPro"/>
</dbReference>
<keyword evidence="3" id="KW-0808">Transferase</keyword>
<dbReference type="InterPro" id="IPR005467">
    <property type="entry name" value="His_kinase_dom"/>
</dbReference>
<dbReference type="InterPro" id="IPR035965">
    <property type="entry name" value="PAS-like_dom_sf"/>
</dbReference>
<dbReference type="KEGG" id="hds:HSR122_2948"/>